<comment type="caution">
    <text evidence="1">The sequence shown here is derived from an EMBL/GenBank/DDBJ whole genome shotgun (WGS) entry which is preliminary data.</text>
</comment>
<reference evidence="1 2" key="1">
    <citation type="submission" date="2019-11" db="EMBL/GenBank/DDBJ databases">
        <title>Draft Genome Sequence of Plant Growth-Promoting Rhizosphere-Associated Bacteria.</title>
        <authorList>
            <person name="Vasilyev I.Y."/>
            <person name="Radchenko V."/>
            <person name="Ilnitskaya E.V."/>
        </authorList>
    </citation>
    <scope>NUCLEOTIDE SEQUENCE [LARGE SCALE GENOMIC DNA]</scope>
    <source>
        <strain evidence="1 2">VRA_1sq_f</strain>
    </source>
</reference>
<organism evidence="1 2">
    <name type="scientific">Ligilactobacillus salivarius</name>
    <dbReference type="NCBI Taxonomy" id="1624"/>
    <lineage>
        <taxon>Bacteria</taxon>
        <taxon>Bacillati</taxon>
        <taxon>Bacillota</taxon>
        <taxon>Bacilli</taxon>
        <taxon>Lactobacillales</taxon>
        <taxon>Lactobacillaceae</taxon>
        <taxon>Ligilactobacillus</taxon>
    </lineage>
</organism>
<dbReference type="AlphaFoldDB" id="A0A6A8LT27"/>
<dbReference type="EMBL" id="WKKZ01000846">
    <property type="protein sequence ID" value="MSE06373.1"/>
    <property type="molecule type" value="Genomic_DNA"/>
</dbReference>
<evidence type="ECO:0000313" key="1">
    <source>
        <dbReference type="EMBL" id="MSE06373.1"/>
    </source>
</evidence>
<evidence type="ECO:0000313" key="2">
    <source>
        <dbReference type="Proteomes" id="UP000437575"/>
    </source>
</evidence>
<dbReference type="Proteomes" id="UP000437575">
    <property type="component" value="Unassembled WGS sequence"/>
</dbReference>
<proteinExistence type="predicted"/>
<feature type="non-terminal residue" evidence="1">
    <location>
        <position position="1"/>
    </location>
</feature>
<name>A0A6A8LT27_9LACO</name>
<protein>
    <submittedName>
        <fullName evidence="1">Uncharacterized protein</fullName>
    </submittedName>
</protein>
<accession>A0A6A8LT27</accession>
<gene>
    <name evidence="1" type="ORF">GKC34_11525</name>
</gene>
<sequence length="65" mass="7436">ELIEETGFPKIVLQILMERGYDSLEAINNFLDPDARGLYDPNFMHDMELNLAHLVAILLVKQLPP</sequence>